<dbReference type="Gene3D" id="3.30.710.10">
    <property type="entry name" value="Potassium Channel Kv1.1, Chain A"/>
    <property type="match status" value="1"/>
</dbReference>
<accession>A0ABY6KFG0</accession>
<evidence type="ECO:0000313" key="4">
    <source>
        <dbReference type="Proteomes" id="UP001235939"/>
    </source>
</evidence>
<dbReference type="PROSITE" id="PS50097">
    <property type="entry name" value="BTB"/>
    <property type="match status" value="1"/>
</dbReference>
<evidence type="ECO:0000256" key="1">
    <source>
        <dbReference type="SAM" id="MobiDB-lite"/>
    </source>
</evidence>
<sequence length="139" mass="15687">MQKRCQSDSSVKCKESQPSSSQVSSSLVVEGRLDPTSSSTSFSSHYAKLGQHAVQLWVQSHMTDILVRVGPRTFQAHKAVLTCYCPFFKKNLLNPDRSEIQGSSTKERYTTHRHDGQNQTIRTSQFGFLTNISVPFYQL</sequence>
<dbReference type="EMBL" id="CP092867">
    <property type="protein sequence ID" value="UYV67298.1"/>
    <property type="molecule type" value="Genomic_DNA"/>
</dbReference>
<feature type="region of interest" description="Disordered" evidence="1">
    <location>
        <begin position="1"/>
        <end position="43"/>
    </location>
</feature>
<dbReference type="InterPro" id="IPR000210">
    <property type="entry name" value="BTB/POZ_dom"/>
</dbReference>
<evidence type="ECO:0000313" key="3">
    <source>
        <dbReference type="EMBL" id="UYV67298.1"/>
    </source>
</evidence>
<evidence type="ECO:0000259" key="2">
    <source>
        <dbReference type="PROSITE" id="PS50097"/>
    </source>
</evidence>
<feature type="domain" description="BTB" evidence="2">
    <location>
        <begin position="63"/>
        <end position="89"/>
    </location>
</feature>
<feature type="compositionally biased region" description="Low complexity" evidence="1">
    <location>
        <begin position="16"/>
        <end position="29"/>
    </location>
</feature>
<protein>
    <recommendedName>
        <fullName evidence="2">BTB domain-containing protein</fullName>
    </recommendedName>
</protein>
<proteinExistence type="predicted"/>
<keyword evidence="4" id="KW-1185">Reference proteome</keyword>
<reference evidence="3 4" key="1">
    <citation type="submission" date="2022-01" db="EMBL/GenBank/DDBJ databases">
        <title>A chromosomal length assembly of Cordylochernes scorpioides.</title>
        <authorList>
            <person name="Zeh D."/>
            <person name="Zeh J."/>
        </authorList>
    </citation>
    <scope>NUCLEOTIDE SEQUENCE [LARGE SCALE GENOMIC DNA]</scope>
    <source>
        <strain evidence="3">IN4F17</strain>
        <tissue evidence="3">Whole Body</tissue>
    </source>
</reference>
<name>A0ABY6KFG0_9ARAC</name>
<dbReference type="SUPFAM" id="SSF54695">
    <property type="entry name" value="POZ domain"/>
    <property type="match status" value="1"/>
</dbReference>
<organism evidence="3 4">
    <name type="scientific">Cordylochernes scorpioides</name>
    <dbReference type="NCBI Taxonomy" id="51811"/>
    <lineage>
        <taxon>Eukaryota</taxon>
        <taxon>Metazoa</taxon>
        <taxon>Ecdysozoa</taxon>
        <taxon>Arthropoda</taxon>
        <taxon>Chelicerata</taxon>
        <taxon>Arachnida</taxon>
        <taxon>Pseudoscorpiones</taxon>
        <taxon>Cheliferoidea</taxon>
        <taxon>Chernetidae</taxon>
        <taxon>Cordylochernes</taxon>
    </lineage>
</organism>
<dbReference type="Proteomes" id="UP001235939">
    <property type="component" value="Chromosome 05"/>
</dbReference>
<dbReference type="CDD" id="cd18186">
    <property type="entry name" value="BTB_POZ_ZBTB_KLHL-like"/>
    <property type="match status" value="1"/>
</dbReference>
<gene>
    <name evidence="3" type="ORF">LAZ67_5000148</name>
</gene>
<dbReference type="InterPro" id="IPR011333">
    <property type="entry name" value="SKP1/BTB/POZ_sf"/>
</dbReference>
<dbReference type="Pfam" id="PF00651">
    <property type="entry name" value="BTB"/>
    <property type="match status" value="1"/>
</dbReference>